<dbReference type="Pfam" id="PF13306">
    <property type="entry name" value="LRR_5"/>
    <property type="match status" value="1"/>
</dbReference>
<dbReference type="AlphaFoldDB" id="A0AAD3D646"/>
<comment type="caution">
    <text evidence="1">The sequence shown here is derived from an EMBL/GenBank/DDBJ whole genome shotgun (WGS) entry which is preliminary data.</text>
</comment>
<proteinExistence type="predicted"/>
<reference evidence="1 2" key="1">
    <citation type="journal article" date="2021" name="Sci. Rep.">
        <title>The genome of the diatom Chaetoceros tenuissimus carries an ancient integrated fragment of an extant virus.</title>
        <authorList>
            <person name="Hongo Y."/>
            <person name="Kimura K."/>
            <person name="Takaki Y."/>
            <person name="Yoshida Y."/>
            <person name="Baba S."/>
            <person name="Kobayashi G."/>
            <person name="Nagasaki K."/>
            <person name="Hano T."/>
            <person name="Tomaru Y."/>
        </authorList>
    </citation>
    <scope>NUCLEOTIDE SEQUENCE [LARGE SCALE GENOMIC DNA]</scope>
    <source>
        <strain evidence="1 2">NIES-3715</strain>
    </source>
</reference>
<accession>A0AAD3D646</accession>
<dbReference type="InterPro" id="IPR026906">
    <property type="entry name" value="LRR_5"/>
</dbReference>
<name>A0AAD3D646_9STRA</name>
<sequence>MFQDKSSFSNVVIGFEHDNKYRICFGKISTEEWNEIVNKGQGVHLYKGKRTYFYNGGLPTISVQESCKIELIIILPGVEIIPRNTFVDFKIRKTVILSDTVRRIEEWAFADCCTLAYIKLSRNLEFIGEFAFHCCKSLTSIFIPPSCIEIGRWAFFHCEELIIFHVPQHTQLGRFVIGLTALFEASPFEPEEHGNQEYHDEVNAWIKNINNNQDYELHRACASFNPDQNVLLAIVQQQDLSLFKKTNEIGITPARYLSENPFANIDQQEIIKTDIFDKMGEIFL</sequence>
<evidence type="ECO:0008006" key="3">
    <source>
        <dbReference type="Google" id="ProtNLM"/>
    </source>
</evidence>
<dbReference type="EMBL" id="BLLK01000057">
    <property type="protein sequence ID" value="GFH57220.1"/>
    <property type="molecule type" value="Genomic_DNA"/>
</dbReference>
<dbReference type="SUPFAM" id="SSF52058">
    <property type="entry name" value="L domain-like"/>
    <property type="match status" value="1"/>
</dbReference>
<gene>
    <name evidence="1" type="ORF">CTEN210_13696</name>
</gene>
<organism evidence="1 2">
    <name type="scientific">Chaetoceros tenuissimus</name>
    <dbReference type="NCBI Taxonomy" id="426638"/>
    <lineage>
        <taxon>Eukaryota</taxon>
        <taxon>Sar</taxon>
        <taxon>Stramenopiles</taxon>
        <taxon>Ochrophyta</taxon>
        <taxon>Bacillariophyta</taxon>
        <taxon>Coscinodiscophyceae</taxon>
        <taxon>Chaetocerotophycidae</taxon>
        <taxon>Chaetocerotales</taxon>
        <taxon>Chaetocerotaceae</taxon>
        <taxon>Chaetoceros</taxon>
    </lineage>
</organism>
<evidence type="ECO:0000313" key="1">
    <source>
        <dbReference type="EMBL" id="GFH57220.1"/>
    </source>
</evidence>
<dbReference type="InterPro" id="IPR032675">
    <property type="entry name" value="LRR_dom_sf"/>
</dbReference>
<protein>
    <recommendedName>
        <fullName evidence="3">Leucine-rich repeat domain-containing protein</fullName>
    </recommendedName>
</protein>
<dbReference type="Proteomes" id="UP001054902">
    <property type="component" value="Unassembled WGS sequence"/>
</dbReference>
<dbReference type="Gene3D" id="3.80.10.10">
    <property type="entry name" value="Ribonuclease Inhibitor"/>
    <property type="match status" value="1"/>
</dbReference>
<evidence type="ECO:0000313" key="2">
    <source>
        <dbReference type="Proteomes" id="UP001054902"/>
    </source>
</evidence>
<keyword evidence="2" id="KW-1185">Reference proteome</keyword>